<dbReference type="AlphaFoldDB" id="R4XDV5"/>
<evidence type="ECO:0000313" key="9">
    <source>
        <dbReference type="EMBL" id="CCG84010.1"/>
    </source>
</evidence>
<dbReference type="InterPro" id="IPR000597">
    <property type="entry name" value="Ribosomal_uL3"/>
</dbReference>
<dbReference type="PANTHER" id="PTHR11229">
    <property type="entry name" value="50S RIBOSOMAL PROTEIN L3"/>
    <property type="match status" value="1"/>
</dbReference>
<dbReference type="OrthoDB" id="274683at2759"/>
<dbReference type="STRING" id="1097556.R4XDV5"/>
<evidence type="ECO:0000256" key="3">
    <source>
        <dbReference type="ARBA" id="ARBA00022946"/>
    </source>
</evidence>
<proteinExistence type="inferred from homology"/>
<dbReference type="Gene3D" id="2.40.30.10">
    <property type="entry name" value="Translation factors"/>
    <property type="match status" value="2"/>
</dbReference>
<protein>
    <recommendedName>
        <fullName evidence="7">Large ribosomal subunit protein uL3m</fullName>
    </recommendedName>
</protein>
<keyword evidence="4 8" id="KW-0689">Ribosomal protein</keyword>
<keyword evidence="6 8" id="KW-0687">Ribonucleoprotein</keyword>
<name>R4XDV5_TAPDE</name>
<gene>
    <name evidence="9" type="ORF">TAPDE_004373</name>
</gene>
<evidence type="ECO:0000256" key="2">
    <source>
        <dbReference type="ARBA" id="ARBA00006540"/>
    </source>
</evidence>
<dbReference type="FunFam" id="2.40.30.10:FF:000004">
    <property type="entry name" value="50S ribosomal protein L3"/>
    <property type="match status" value="1"/>
</dbReference>
<keyword evidence="5" id="KW-0496">Mitochondrion</keyword>
<dbReference type="Pfam" id="PF00297">
    <property type="entry name" value="Ribosomal_L3"/>
    <property type="match status" value="1"/>
</dbReference>
<organism evidence="9 10">
    <name type="scientific">Taphrina deformans (strain PYCC 5710 / ATCC 11124 / CBS 356.35 / IMI 108563 / JCM 9778 / NBRC 8474)</name>
    <name type="common">Peach leaf curl fungus</name>
    <name type="synonym">Lalaria deformans</name>
    <dbReference type="NCBI Taxonomy" id="1097556"/>
    <lineage>
        <taxon>Eukaryota</taxon>
        <taxon>Fungi</taxon>
        <taxon>Dikarya</taxon>
        <taxon>Ascomycota</taxon>
        <taxon>Taphrinomycotina</taxon>
        <taxon>Taphrinomycetes</taxon>
        <taxon>Taphrinales</taxon>
        <taxon>Taphrinaceae</taxon>
        <taxon>Taphrina</taxon>
    </lineage>
</organism>
<dbReference type="SUPFAM" id="SSF50447">
    <property type="entry name" value="Translation proteins"/>
    <property type="match status" value="1"/>
</dbReference>
<accession>R4XDV5</accession>
<comment type="similarity">
    <text evidence="2 8">Belongs to the universal ribosomal protein uL3 family.</text>
</comment>
<sequence>MNPISHTSQNPILGHSPTAALSRRQIPKRTGLIATKQGMTGIWTEEGRKIPVTILQLDRTQITHIKTKSEHGYNAVQVGAGLRQPRNVTKAMLGHFARATVFPKQRIAEFRTLLPPTSDEHARGTILTASHFQPGQYVDIRAVSKGKGFAGVMKRYGFKGLRASHGVSISHRSAGSMGQSQDPGRVLPGKKMAGRMGGTRVTVQNVKVIEIDEEAGTLMVKGPVPGPKDSWIMIQDAIKKPLST</sequence>
<dbReference type="Proteomes" id="UP000013776">
    <property type="component" value="Unassembled WGS sequence"/>
</dbReference>
<evidence type="ECO:0000256" key="8">
    <source>
        <dbReference type="RuleBase" id="RU003905"/>
    </source>
</evidence>
<dbReference type="GO" id="GO:0003735">
    <property type="term" value="F:structural constituent of ribosome"/>
    <property type="evidence" value="ECO:0007669"/>
    <property type="project" value="InterPro"/>
</dbReference>
<dbReference type="eggNOG" id="KOG3141">
    <property type="taxonomic scope" value="Eukaryota"/>
</dbReference>
<evidence type="ECO:0000256" key="1">
    <source>
        <dbReference type="ARBA" id="ARBA00004173"/>
    </source>
</evidence>
<evidence type="ECO:0000256" key="7">
    <source>
        <dbReference type="ARBA" id="ARBA00035209"/>
    </source>
</evidence>
<dbReference type="PANTHER" id="PTHR11229:SF8">
    <property type="entry name" value="LARGE RIBOSOMAL SUBUNIT PROTEIN UL3M"/>
    <property type="match status" value="1"/>
</dbReference>
<keyword evidence="3" id="KW-0809">Transit peptide</keyword>
<dbReference type="InterPro" id="IPR019926">
    <property type="entry name" value="Ribosomal_uL3_CS"/>
</dbReference>
<dbReference type="VEuPathDB" id="FungiDB:TAPDE_004373"/>
<dbReference type="PROSITE" id="PS00474">
    <property type="entry name" value="RIBOSOMAL_L3"/>
    <property type="match status" value="1"/>
</dbReference>
<dbReference type="GO" id="GO:0005762">
    <property type="term" value="C:mitochondrial large ribosomal subunit"/>
    <property type="evidence" value="ECO:0007669"/>
    <property type="project" value="TreeGrafter"/>
</dbReference>
<evidence type="ECO:0000313" key="10">
    <source>
        <dbReference type="Proteomes" id="UP000013776"/>
    </source>
</evidence>
<dbReference type="NCBIfam" id="TIGR03625">
    <property type="entry name" value="L3_bact"/>
    <property type="match status" value="1"/>
</dbReference>
<dbReference type="GO" id="GO:0006412">
    <property type="term" value="P:translation"/>
    <property type="evidence" value="ECO:0007669"/>
    <property type="project" value="InterPro"/>
</dbReference>
<comment type="subcellular location">
    <subcellularLocation>
        <location evidence="1">Mitochondrion</location>
    </subcellularLocation>
</comment>
<evidence type="ECO:0000256" key="5">
    <source>
        <dbReference type="ARBA" id="ARBA00023128"/>
    </source>
</evidence>
<dbReference type="InterPro" id="IPR009000">
    <property type="entry name" value="Transl_B-barrel_sf"/>
</dbReference>
<reference evidence="9 10" key="1">
    <citation type="journal article" date="2013" name="MBio">
        <title>Genome sequencing of the plant pathogen Taphrina deformans, the causal agent of peach leaf curl.</title>
        <authorList>
            <person name="Cisse O.H."/>
            <person name="Almeida J.M.G.C.F."/>
            <person name="Fonseca A."/>
            <person name="Kumar A.A."/>
            <person name="Salojaervi J."/>
            <person name="Overmyer K."/>
            <person name="Hauser P.M."/>
            <person name="Pagni M."/>
        </authorList>
    </citation>
    <scope>NUCLEOTIDE SEQUENCE [LARGE SCALE GENOMIC DNA]</scope>
    <source>
        <strain evidence="10">PYCC 5710 / ATCC 11124 / CBS 356.35 / IMI 108563 / JCM 9778 / NBRC 8474</strain>
    </source>
</reference>
<evidence type="ECO:0000256" key="4">
    <source>
        <dbReference type="ARBA" id="ARBA00022980"/>
    </source>
</evidence>
<dbReference type="InterPro" id="IPR019927">
    <property type="entry name" value="Ribosomal_uL3_bac/org-type"/>
</dbReference>
<dbReference type="HAMAP" id="MF_01325_B">
    <property type="entry name" value="Ribosomal_uL3_B"/>
    <property type="match status" value="1"/>
</dbReference>
<comment type="caution">
    <text evidence="9">The sequence shown here is derived from an EMBL/GenBank/DDBJ whole genome shotgun (WGS) entry which is preliminary data.</text>
</comment>
<evidence type="ECO:0000256" key="6">
    <source>
        <dbReference type="ARBA" id="ARBA00023274"/>
    </source>
</evidence>
<keyword evidence="10" id="KW-1185">Reference proteome</keyword>
<dbReference type="EMBL" id="CAHR02000194">
    <property type="protein sequence ID" value="CCG84010.1"/>
    <property type="molecule type" value="Genomic_DNA"/>
</dbReference>